<sequence>MSLKGRGQGVERGTSTRSLMRSIFFSFFGRAFPKEPLNRFPALRSLLVPAPARHGLRLRCYRRSRYGDGRSRWRHAPHERCRRQTHRHTAKLGAAAAAAAASFLRIVSLNRRRGGRVKRAEGFQGPGEN</sequence>
<gene>
    <name evidence="1" type="primary">ga16423</name>
    <name evidence="1" type="ORF">PR202_ga16423</name>
</gene>
<dbReference type="AlphaFoldDB" id="A0AAV5CLY3"/>
<evidence type="ECO:0000313" key="1">
    <source>
        <dbReference type="EMBL" id="GJM99333.1"/>
    </source>
</evidence>
<proteinExistence type="predicted"/>
<accession>A0AAV5CLY3</accession>
<reference evidence="1" key="2">
    <citation type="submission" date="2021-12" db="EMBL/GenBank/DDBJ databases">
        <title>Resequencing data analysis of finger millet.</title>
        <authorList>
            <person name="Hatakeyama M."/>
            <person name="Aluri S."/>
            <person name="Balachadran M.T."/>
            <person name="Sivarajan S.R."/>
            <person name="Poveda L."/>
            <person name="Shimizu-Inatsugi R."/>
            <person name="Schlapbach R."/>
            <person name="Sreeman S.M."/>
            <person name="Shimizu K.K."/>
        </authorList>
    </citation>
    <scope>NUCLEOTIDE SEQUENCE</scope>
</reference>
<keyword evidence="2" id="KW-1185">Reference proteome</keyword>
<organism evidence="1 2">
    <name type="scientific">Eleusine coracana subsp. coracana</name>
    <dbReference type="NCBI Taxonomy" id="191504"/>
    <lineage>
        <taxon>Eukaryota</taxon>
        <taxon>Viridiplantae</taxon>
        <taxon>Streptophyta</taxon>
        <taxon>Embryophyta</taxon>
        <taxon>Tracheophyta</taxon>
        <taxon>Spermatophyta</taxon>
        <taxon>Magnoliopsida</taxon>
        <taxon>Liliopsida</taxon>
        <taxon>Poales</taxon>
        <taxon>Poaceae</taxon>
        <taxon>PACMAD clade</taxon>
        <taxon>Chloridoideae</taxon>
        <taxon>Cynodonteae</taxon>
        <taxon>Eleusininae</taxon>
        <taxon>Eleusine</taxon>
    </lineage>
</organism>
<dbReference type="Proteomes" id="UP001054889">
    <property type="component" value="Unassembled WGS sequence"/>
</dbReference>
<name>A0AAV5CLY3_ELECO</name>
<comment type="caution">
    <text evidence="1">The sequence shown here is derived from an EMBL/GenBank/DDBJ whole genome shotgun (WGS) entry which is preliminary data.</text>
</comment>
<dbReference type="EMBL" id="BQKI01000007">
    <property type="protein sequence ID" value="GJM99333.1"/>
    <property type="molecule type" value="Genomic_DNA"/>
</dbReference>
<protein>
    <submittedName>
        <fullName evidence="1">Uncharacterized protein</fullName>
    </submittedName>
</protein>
<evidence type="ECO:0000313" key="2">
    <source>
        <dbReference type="Proteomes" id="UP001054889"/>
    </source>
</evidence>
<reference evidence="1" key="1">
    <citation type="journal article" date="2018" name="DNA Res.">
        <title>Multiple hybrid de novo genome assembly of finger millet, an orphan allotetraploid crop.</title>
        <authorList>
            <person name="Hatakeyama M."/>
            <person name="Aluri S."/>
            <person name="Balachadran M.T."/>
            <person name="Sivarajan S.R."/>
            <person name="Patrignani A."/>
            <person name="Gruter S."/>
            <person name="Poveda L."/>
            <person name="Shimizu-Inatsugi R."/>
            <person name="Baeten J."/>
            <person name="Francoijs K.J."/>
            <person name="Nataraja K.N."/>
            <person name="Reddy Y.A.N."/>
            <person name="Phadnis S."/>
            <person name="Ravikumar R.L."/>
            <person name="Schlapbach R."/>
            <person name="Sreeman S.M."/>
            <person name="Shimizu K.K."/>
        </authorList>
    </citation>
    <scope>NUCLEOTIDE SEQUENCE</scope>
</reference>